<keyword evidence="4" id="KW-1185">Reference proteome</keyword>
<dbReference type="Pfam" id="PF12770">
    <property type="entry name" value="CHAT"/>
    <property type="match status" value="1"/>
</dbReference>
<feature type="domain" description="CHAT" evidence="2">
    <location>
        <begin position="1170"/>
        <end position="1467"/>
    </location>
</feature>
<feature type="compositionally biased region" description="Basic and acidic residues" evidence="1">
    <location>
        <begin position="489"/>
        <end position="502"/>
    </location>
</feature>
<organism evidence="3 4">
    <name type="scientific">Streptosporangium brasiliense</name>
    <dbReference type="NCBI Taxonomy" id="47480"/>
    <lineage>
        <taxon>Bacteria</taxon>
        <taxon>Bacillati</taxon>
        <taxon>Actinomycetota</taxon>
        <taxon>Actinomycetes</taxon>
        <taxon>Streptosporangiales</taxon>
        <taxon>Streptosporangiaceae</taxon>
        <taxon>Streptosporangium</taxon>
    </lineage>
</organism>
<comment type="caution">
    <text evidence="3">The sequence shown here is derived from an EMBL/GenBank/DDBJ whole genome shotgun (WGS) entry which is preliminary data.</text>
</comment>
<evidence type="ECO:0000256" key="1">
    <source>
        <dbReference type="SAM" id="MobiDB-lite"/>
    </source>
</evidence>
<protein>
    <recommendedName>
        <fullName evidence="2">CHAT domain-containing protein</fullName>
    </recommendedName>
</protein>
<proteinExistence type="predicted"/>
<reference evidence="3 4" key="1">
    <citation type="submission" date="2023-07" db="EMBL/GenBank/DDBJ databases">
        <title>Sequencing the genomes of 1000 actinobacteria strains.</title>
        <authorList>
            <person name="Klenk H.-P."/>
        </authorList>
    </citation>
    <scope>NUCLEOTIDE SEQUENCE [LARGE SCALE GENOMIC DNA]</scope>
    <source>
        <strain evidence="3 4">DSM 44109</strain>
    </source>
</reference>
<dbReference type="Proteomes" id="UP001230426">
    <property type="component" value="Unassembled WGS sequence"/>
</dbReference>
<name>A0ABT9RJJ7_9ACTN</name>
<dbReference type="Gene3D" id="1.25.40.10">
    <property type="entry name" value="Tetratricopeptide repeat domain"/>
    <property type="match status" value="3"/>
</dbReference>
<evidence type="ECO:0000259" key="2">
    <source>
        <dbReference type="Pfam" id="PF12770"/>
    </source>
</evidence>
<evidence type="ECO:0000313" key="4">
    <source>
        <dbReference type="Proteomes" id="UP001230426"/>
    </source>
</evidence>
<gene>
    <name evidence="3" type="ORF">J2S55_008743</name>
</gene>
<dbReference type="InterPro" id="IPR024983">
    <property type="entry name" value="CHAT_dom"/>
</dbReference>
<dbReference type="EMBL" id="JAUSRB010000002">
    <property type="protein sequence ID" value="MDP9869477.1"/>
    <property type="molecule type" value="Genomic_DNA"/>
</dbReference>
<dbReference type="InterPro" id="IPR011990">
    <property type="entry name" value="TPR-like_helical_dom_sf"/>
</dbReference>
<accession>A0ABT9RJJ7</accession>
<sequence>MFREHKDLREAVWDRLRWIAETEDLSHALAPGASREADQLSVRIRGVNPAAMPKDTVVDCYQLGMLLWYRGLAREDDGELGRAVSYLTVGFEAGAPCPLPEPLLPFVIDAAAQKASRRLPTLETQPRAVIDDQVRLWERIAESWPSDRPGRGQALSQLGTVLAIRHRRTGDIDDLRRALAACRRSVDVTPVADALWERCAGNLVLLLGRWFRLAGSSGTPSGEIAHLDEGIALARAVIDSVPAVPAAHPERCRLLSVVGVALRNRSLRSGSTADLDEAIAVSRQALDTTPPGHESLSRHSANLSEVLRMRFERRQSTTDLTEAVHVAERGIERGSEDDPERGQILVHLAAALHERYRADRNPADLARAASAARESARTVPPEHEDRAVTLHRLCLVLQDSFSSTGHTGDLADAAEAAREAVAAFSGAQHTPVLVNAVHALRAYAEHLGDPTAAEEAVRHSREALRLTPGAGDDRAQALVLLAAALETRHGLREDRPPTESDPSRGQCPDLDEAIRLRREALRVDEPDSPARALRHAHLAIALQRRAEHHAGSRGAEPVAADLDEAVGHGEAAAGLLDEEHADRPAVLANLGAALQSRFGLTGDPADLDRAVRHARAALRVMGEDHPELLKCRQLLADVLHGRGVREGRVADLDEAVAMGRSTVDAARAQPSGEAAGLLSTLLSDLGECLRARSELTGSRADLNEAIALGRRAVAATAKDGVTWPLTVSRLGVALYRRARTGTPGDLTEAIMMTRAVLASAPATSPLRAGGRSNLSLMLWARYEDTQDLADLDEAIGLVRAALGELTADDDPAAVALCASNLGAVLRLRHEATGDTGSLDEAITLARQAVQGVAPGHPDRLKVLYGLGVALRSRAERNDCAQDRMEAARVLAEAADAPAAAAAPAIRAARMAASLLIRPTDTDPASWERAAHLLEAAVRRLPTVAPRRLGRRDQQTNLASLAGLAADAAALALNAPGAPSQQAAARALQLLEQGRGILIGQALDTRGDLTELRAGHPELARRFETLRDGLDAIDDTDGLTLPLRPGAEGSPDFALAPAPHDRRARIATALDETVARIRELPGHEAFLLPPDADALARQATEGPIVHINVSGYRSDAILVTKDGIRSLALPGLTAPTVMEQADAFYAALSDAHDDDLDPPRRIAAQRTARTVLEWLWDEAAGPVLDGLGFTARHGNGPLPRMWWILGGPLSLLPIHAAGRHTGPPGECSRHTVMDRVISSYTPTVRALAHSRERAAAPAATDRALIVAMPTTPDHGPLGYAESEAERVRLHYPDSRLLIRRDGTPAGGEHSPVKRHVMDELPQCAVAHFACHGQSDPLNPSSDRLLLEDHHTAPLTVAELARHRLGKARLAYLSACGTAWSPAAGLTDESIHLASAFQLAGFPHVIGTLWDVWDEDAPDIADAVHRSMTSGHGGLRTDSSAQALHGAVRAARDRNPRTPTRWACHVHYGA</sequence>
<feature type="region of interest" description="Disordered" evidence="1">
    <location>
        <begin position="489"/>
        <end position="508"/>
    </location>
</feature>
<evidence type="ECO:0000313" key="3">
    <source>
        <dbReference type="EMBL" id="MDP9869477.1"/>
    </source>
</evidence>
<dbReference type="RefSeq" id="WP_306873431.1">
    <property type="nucleotide sequence ID" value="NZ_JAUSRB010000002.1"/>
</dbReference>